<keyword evidence="3" id="KW-1185">Reference proteome</keyword>
<name>A0A9W4X445_9GLOM</name>
<feature type="compositionally biased region" description="Polar residues" evidence="1">
    <location>
        <begin position="26"/>
        <end position="39"/>
    </location>
</feature>
<gene>
    <name evidence="2" type="ORF">FWILDA_LOCUS11917</name>
</gene>
<sequence length="50" mass="5582">MAGIPHPYFDWNDSIPDFFAQLRPDLQNQGIDPNDNVTGPLTGRDNGRPT</sequence>
<accession>A0A9W4X445</accession>
<dbReference type="Proteomes" id="UP001153678">
    <property type="component" value="Unassembled WGS sequence"/>
</dbReference>
<feature type="region of interest" description="Disordered" evidence="1">
    <location>
        <begin position="24"/>
        <end position="50"/>
    </location>
</feature>
<evidence type="ECO:0000256" key="1">
    <source>
        <dbReference type="SAM" id="MobiDB-lite"/>
    </source>
</evidence>
<evidence type="ECO:0000313" key="2">
    <source>
        <dbReference type="EMBL" id="CAI2185119.1"/>
    </source>
</evidence>
<dbReference type="EMBL" id="CAMKVN010003590">
    <property type="protein sequence ID" value="CAI2185119.1"/>
    <property type="molecule type" value="Genomic_DNA"/>
</dbReference>
<protein>
    <submittedName>
        <fullName evidence="2">1895_t:CDS:1</fullName>
    </submittedName>
</protein>
<reference evidence="2" key="1">
    <citation type="submission" date="2022-08" db="EMBL/GenBank/DDBJ databases">
        <authorList>
            <person name="Kallberg Y."/>
            <person name="Tangrot J."/>
            <person name="Rosling A."/>
        </authorList>
    </citation>
    <scope>NUCLEOTIDE SEQUENCE</scope>
    <source>
        <strain evidence="2">Wild A</strain>
    </source>
</reference>
<dbReference type="AlphaFoldDB" id="A0A9W4X445"/>
<proteinExistence type="predicted"/>
<evidence type="ECO:0000313" key="3">
    <source>
        <dbReference type="Proteomes" id="UP001153678"/>
    </source>
</evidence>
<comment type="caution">
    <text evidence="2">The sequence shown here is derived from an EMBL/GenBank/DDBJ whole genome shotgun (WGS) entry which is preliminary data.</text>
</comment>
<organism evidence="2 3">
    <name type="scientific">Funneliformis geosporum</name>
    <dbReference type="NCBI Taxonomy" id="1117311"/>
    <lineage>
        <taxon>Eukaryota</taxon>
        <taxon>Fungi</taxon>
        <taxon>Fungi incertae sedis</taxon>
        <taxon>Mucoromycota</taxon>
        <taxon>Glomeromycotina</taxon>
        <taxon>Glomeromycetes</taxon>
        <taxon>Glomerales</taxon>
        <taxon>Glomeraceae</taxon>
        <taxon>Funneliformis</taxon>
    </lineage>
</organism>